<dbReference type="Pfam" id="PF14770">
    <property type="entry name" value="TMEM18"/>
    <property type="match status" value="1"/>
</dbReference>
<feature type="transmembrane region" description="Helical" evidence="1">
    <location>
        <begin position="139"/>
        <end position="157"/>
    </location>
</feature>
<gene>
    <name evidence="2" type="ORF">DFQ27_005507</name>
</gene>
<evidence type="ECO:0000313" key="2">
    <source>
        <dbReference type="EMBL" id="KAG0256778.1"/>
    </source>
</evidence>
<comment type="caution">
    <text evidence="2">The sequence shown here is derived from an EMBL/GenBank/DDBJ whole genome shotgun (WGS) entry which is preliminary data.</text>
</comment>
<dbReference type="InterPro" id="IPR026721">
    <property type="entry name" value="TMEM18"/>
</dbReference>
<evidence type="ECO:0000256" key="1">
    <source>
        <dbReference type="SAM" id="Phobius"/>
    </source>
</evidence>
<dbReference type="Proteomes" id="UP000807716">
    <property type="component" value="Unassembled WGS sequence"/>
</dbReference>
<reference evidence="2" key="1">
    <citation type="journal article" date="2020" name="Fungal Divers.">
        <title>Resolving the Mortierellaceae phylogeny through synthesis of multi-gene phylogenetics and phylogenomics.</title>
        <authorList>
            <person name="Vandepol N."/>
            <person name="Liber J."/>
            <person name="Desiro A."/>
            <person name="Na H."/>
            <person name="Kennedy M."/>
            <person name="Barry K."/>
            <person name="Grigoriev I.V."/>
            <person name="Miller A.N."/>
            <person name="O'Donnell K."/>
            <person name="Stajich J.E."/>
            <person name="Bonito G."/>
        </authorList>
    </citation>
    <scope>NUCLEOTIDE SEQUENCE</scope>
    <source>
        <strain evidence="2">BC1065</strain>
    </source>
</reference>
<dbReference type="EMBL" id="JAAAJB010000393">
    <property type="protein sequence ID" value="KAG0256778.1"/>
    <property type="molecule type" value="Genomic_DNA"/>
</dbReference>
<evidence type="ECO:0008006" key="4">
    <source>
        <dbReference type="Google" id="ProtNLM"/>
    </source>
</evidence>
<keyword evidence="1" id="KW-0812">Transmembrane</keyword>
<name>A0A9P6PYW5_9FUNG</name>
<sequence length="197" mass="22299">MQDNSDTASPFWSDFWATIYHFTHPFSSTYFDQLFETQQAKNEGGVPDPSVVTNPTAHATDAKHFAGLETFKKYWEGLQTGHEPQTALEQLQASWIDFKSMTGDFINAVNWRQWWIQVVFALHASLFVAIILSRKKPSALQGLLMGTIALAALLEPLNRLGHEHWQNFSDDNYFDKHGVFLTTIWATPLLLNGVLAA</sequence>
<organism evidence="2 3">
    <name type="scientific">Actinomortierella ambigua</name>
    <dbReference type="NCBI Taxonomy" id="1343610"/>
    <lineage>
        <taxon>Eukaryota</taxon>
        <taxon>Fungi</taxon>
        <taxon>Fungi incertae sedis</taxon>
        <taxon>Mucoromycota</taxon>
        <taxon>Mortierellomycotina</taxon>
        <taxon>Mortierellomycetes</taxon>
        <taxon>Mortierellales</taxon>
        <taxon>Mortierellaceae</taxon>
        <taxon>Actinomortierella</taxon>
    </lineage>
</organism>
<feature type="transmembrane region" description="Helical" evidence="1">
    <location>
        <begin position="114"/>
        <end position="132"/>
    </location>
</feature>
<keyword evidence="1" id="KW-1133">Transmembrane helix</keyword>
<protein>
    <recommendedName>
        <fullName evidence="4">Transmembrane protein 18</fullName>
    </recommendedName>
</protein>
<keyword evidence="1" id="KW-0472">Membrane</keyword>
<keyword evidence="3" id="KW-1185">Reference proteome</keyword>
<feature type="transmembrane region" description="Helical" evidence="1">
    <location>
        <begin position="177"/>
        <end position="196"/>
    </location>
</feature>
<dbReference type="AlphaFoldDB" id="A0A9P6PYW5"/>
<proteinExistence type="predicted"/>
<accession>A0A9P6PYW5</accession>
<evidence type="ECO:0000313" key="3">
    <source>
        <dbReference type="Proteomes" id="UP000807716"/>
    </source>
</evidence>
<dbReference type="OrthoDB" id="411535at2759"/>